<dbReference type="Pfam" id="PF02826">
    <property type="entry name" value="2-Hacid_dh_C"/>
    <property type="match status" value="1"/>
</dbReference>
<evidence type="ECO:0000256" key="2">
    <source>
        <dbReference type="ARBA" id="ARBA00023002"/>
    </source>
</evidence>
<dbReference type="AlphaFoldDB" id="A0A5P1UVH8"/>
<gene>
    <name evidence="7" type="ORF">F2A31_05380</name>
</gene>
<comment type="similarity">
    <text evidence="1 4">Belongs to the D-isomer specific 2-hydroxyacid dehydrogenase family.</text>
</comment>
<dbReference type="CDD" id="cd05301">
    <property type="entry name" value="GDH"/>
    <property type="match status" value="1"/>
</dbReference>
<protein>
    <submittedName>
        <fullName evidence="7">D-glycerate dehydrogenase</fullName>
    </submittedName>
</protein>
<evidence type="ECO:0000259" key="5">
    <source>
        <dbReference type="Pfam" id="PF00389"/>
    </source>
</evidence>
<dbReference type="PROSITE" id="PS00065">
    <property type="entry name" value="D_2_HYDROXYACID_DH_1"/>
    <property type="match status" value="1"/>
</dbReference>
<sequence>MKKVVVFSQIDQDVLARLQQSYQVVVLNPKLGDINEQIRTEVVDADAMIGAGRLLNESNLAPAQKLKIISTVSVGYDNYDVEYLNQRKIWLANTPHVLTETTADLAFSLLLSAARKIPQLDSWTKQGQWKRTVPTDQFGVDVFGKTLGIIGLGHIGAAIARRGFYGFNMNILYHNRREKIEVAQAVNAQYRELDQLLQQSDFVVVAVDLNNESKALVGEAQFDLMQKHAVFVNIARGSVVDEDALIQALQQNKIFAAGLDVYAKEPLQDSPLFELANVVTAPHIGSATLETRQKMVNLAYQNLIDALEDRVPRYLVNPKFE</sequence>
<feature type="domain" description="D-isomer specific 2-hydroxyacid dehydrogenase catalytic" evidence="5">
    <location>
        <begin position="4"/>
        <end position="317"/>
    </location>
</feature>
<dbReference type="InterPro" id="IPR036291">
    <property type="entry name" value="NAD(P)-bd_dom_sf"/>
</dbReference>
<dbReference type="GO" id="GO:0005829">
    <property type="term" value="C:cytosol"/>
    <property type="evidence" value="ECO:0007669"/>
    <property type="project" value="TreeGrafter"/>
</dbReference>
<accession>A0A5P1UVH8</accession>
<dbReference type="InterPro" id="IPR029752">
    <property type="entry name" value="D-isomer_DH_CS1"/>
</dbReference>
<dbReference type="EMBL" id="CP043909">
    <property type="protein sequence ID" value="QER39166.1"/>
    <property type="molecule type" value="Genomic_DNA"/>
</dbReference>
<dbReference type="GO" id="GO:0016618">
    <property type="term" value="F:hydroxypyruvate reductase [NAD(P)H] activity"/>
    <property type="evidence" value="ECO:0007669"/>
    <property type="project" value="TreeGrafter"/>
</dbReference>
<reference evidence="7 8" key="1">
    <citation type="submission" date="2019-09" db="EMBL/GenBank/DDBJ databases">
        <title>Acinetobacter sp. C16S1 isolated from saline soil.</title>
        <authorList>
            <person name="Xu L."/>
            <person name="Sun J.-Q."/>
        </authorList>
    </citation>
    <scope>NUCLEOTIDE SEQUENCE [LARGE SCALE GENOMIC DNA]</scope>
    <source>
        <strain evidence="7 8">C16S1</strain>
    </source>
</reference>
<evidence type="ECO:0000256" key="1">
    <source>
        <dbReference type="ARBA" id="ARBA00005854"/>
    </source>
</evidence>
<proteinExistence type="inferred from homology"/>
<dbReference type="KEGG" id="asue:F2A31_05380"/>
<evidence type="ECO:0000313" key="8">
    <source>
        <dbReference type="Proteomes" id="UP000325177"/>
    </source>
</evidence>
<dbReference type="RefSeq" id="WP_150025509.1">
    <property type="nucleotide sequence ID" value="NZ_CP043909.1"/>
</dbReference>
<dbReference type="PANTHER" id="PTHR10996">
    <property type="entry name" value="2-HYDROXYACID DEHYDROGENASE-RELATED"/>
    <property type="match status" value="1"/>
</dbReference>
<evidence type="ECO:0000256" key="4">
    <source>
        <dbReference type="RuleBase" id="RU003719"/>
    </source>
</evidence>
<name>A0A5P1UVH8_9GAMM</name>
<dbReference type="FunFam" id="3.40.50.720:FF:000462">
    <property type="entry name" value="Glyoxylate reductase (NADP+)"/>
    <property type="match status" value="1"/>
</dbReference>
<dbReference type="Proteomes" id="UP000325177">
    <property type="component" value="Chromosome"/>
</dbReference>
<dbReference type="SUPFAM" id="SSF51735">
    <property type="entry name" value="NAD(P)-binding Rossmann-fold domains"/>
    <property type="match status" value="1"/>
</dbReference>
<dbReference type="InterPro" id="IPR050223">
    <property type="entry name" value="D-isomer_2-hydroxyacid_DH"/>
</dbReference>
<organism evidence="7 8">
    <name type="scientific">Acinetobacter suaedae</name>
    <dbReference type="NCBI Taxonomy" id="2609668"/>
    <lineage>
        <taxon>Bacteria</taxon>
        <taxon>Pseudomonadati</taxon>
        <taxon>Pseudomonadota</taxon>
        <taxon>Gammaproteobacteria</taxon>
        <taxon>Moraxellales</taxon>
        <taxon>Moraxellaceae</taxon>
        <taxon>Acinetobacter</taxon>
    </lineage>
</organism>
<dbReference type="GO" id="GO:0051287">
    <property type="term" value="F:NAD binding"/>
    <property type="evidence" value="ECO:0007669"/>
    <property type="project" value="InterPro"/>
</dbReference>
<evidence type="ECO:0000259" key="6">
    <source>
        <dbReference type="Pfam" id="PF02826"/>
    </source>
</evidence>
<dbReference type="SUPFAM" id="SSF52283">
    <property type="entry name" value="Formate/glycerate dehydrogenase catalytic domain-like"/>
    <property type="match status" value="1"/>
</dbReference>
<dbReference type="GO" id="GO:0030267">
    <property type="term" value="F:glyoxylate reductase (NADPH) activity"/>
    <property type="evidence" value="ECO:0007669"/>
    <property type="project" value="TreeGrafter"/>
</dbReference>
<dbReference type="PANTHER" id="PTHR10996:SF283">
    <property type="entry name" value="GLYOXYLATE_HYDROXYPYRUVATE REDUCTASE B"/>
    <property type="match status" value="1"/>
</dbReference>
<dbReference type="InterPro" id="IPR006139">
    <property type="entry name" value="D-isomer_2_OHA_DH_cat_dom"/>
</dbReference>
<keyword evidence="3" id="KW-0520">NAD</keyword>
<keyword evidence="2 4" id="KW-0560">Oxidoreductase</keyword>
<dbReference type="Pfam" id="PF00389">
    <property type="entry name" value="2-Hacid_dh"/>
    <property type="match status" value="1"/>
</dbReference>
<feature type="domain" description="D-isomer specific 2-hydroxyacid dehydrogenase NAD-binding" evidence="6">
    <location>
        <begin position="107"/>
        <end position="285"/>
    </location>
</feature>
<keyword evidence="8" id="KW-1185">Reference proteome</keyword>
<dbReference type="InterPro" id="IPR006140">
    <property type="entry name" value="D-isomer_DH_NAD-bd"/>
</dbReference>
<evidence type="ECO:0000256" key="3">
    <source>
        <dbReference type="ARBA" id="ARBA00023027"/>
    </source>
</evidence>
<evidence type="ECO:0000313" key="7">
    <source>
        <dbReference type="EMBL" id="QER39166.1"/>
    </source>
</evidence>
<dbReference type="Gene3D" id="3.40.50.720">
    <property type="entry name" value="NAD(P)-binding Rossmann-like Domain"/>
    <property type="match status" value="2"/>
</dbReference>